<dbReference type="Gene3D" id="3.40.50.300">
    <property type="entry name" value="P-loop containing nucleotide triphosphate hydrolases"/>
    <property type="match status" value="1"/>
</dbReference>
<dbReference type="InterPro" id="IPR027417">
    <property type="entry name" value="P-loop_NTPase"/>
</dbReference>
<keyword evidence="3" id="KW-1185">Reference proteome</keyword>
<dbReference type="PANTHER" id="PTHR46082:SF11">
    <property type="entry name" value="AAA+ ATPASE DOMAIN-CONTAINING PROTEIN-RELATED"/>
    <property type="match status" value="1"/>
</dbReference>
<gene>
    <name evidence="2" type="ORF">PISL3812_05540</name>
</gene>
<dbReference type="Gene3D" id="3.40.50.1580">
    <property type="entry name" value="Nucleoside phosphorylase domain"/>
    <property type="match status" value="1"/>
</dbReference>
<dbReference type="STRING" id="28573.A0A0U1LYV2"/>
<name>A0A0U1LYV2_TALIS</name>
<dbReference type="PANTHER" id="PTHR46082">
    <property type="entry name" value="ATP/GTP-BINDING PROTEIN-RELATED"/>
    <property type="match status" value="1"/>
</dbReference>
<dbReference type="GO" id="GO:0016887">
    <property type="term" value="F:ATP hydrolysis activity"/>
    <property type="evidence" value="ECO:0007669"/>
    <property type="project" value="InterPro"/>
</dbReference>
<dbReference type="InterPro" id="IPR049945">
    <property type="entry name" value="AAA_22"/>
</dbReference>
<dbReference type="AlphaFoldDB" id="A0A0U1LYV2"/>
<dbReference type="SUPFAM" id="SSF53167">
    <property type="entry name" value="Purine and uridine phosphorylases"/>
    <property type="match status" value="1"/>
</dbReference>
<dbReference type="SUPFAM" id="SSF52540">
    <property type="entry name" value="P-loop containing nucleoside triphosphate hydrolases"/>
    <property type="match status" value="1"/>
</dbReference>
<organism evidence="2 3">
    <name type="scientific">Talaromyces islandicus</name>
    <name type="common">Penicillium islandicum</name>
    <dbReference type="NCBI Taxonomy" id="28573"/>
    <lineage>
        <taxon>Eukaryota</taxon>
        <taxon>Fungi</taxon>
        <taxon>Dikarya</taxon>
        <taxon>Ascomycota</taxon>
        <taxon>Pezizomycotina</taxon>
        <taxon>Eurotiomycetes</taxon>
        <taxon>Eurotiomycetidae</taxon>
        <taxon>Eurotiales</taxon>
        <taxon>Trichocomaceae</taxon>
        <taxon>Talaromyces</taxon>
        <taxon>Talaromyces sect. Islandici</taxon>
    </lineage>
</organism>
<dbReference type="GO" id="GO:0009116">
    <property type="term" value="P:nucleoside metabolic process"/>
    <property type="evidence" value="ECO:0007669"/>
    <property type="project" value="InterPro"/>
</dbReference>
<proteinExistence type="predicted"/>
<dbReference type="Pfam" id="PF13401">
    <property type="entry name" value="AAA_22"/>
    <property type="match status" value="1"/>
</dbReference>
<evidence type="ECO:0000313" key="3">
    <source>
        <dbReference type="Proteomes" id="UP000054383"/>
    </source>
</evidence>
<dbReference type="InterPro" id="IPR035994">
    <property type="entry name" value="Nucleoside_phosphorylase_sf"/>
</dbReference>
<dbReference type="OrthoDB" id="1577640at2759"/>
<sequence>MDAAGLMNPCLVIRGIRDYADSHKNKRWQPYAAGTAAAYAKELLLVIPAADVVDTGEQKRTFYIPFLQNRQFVGRIAELNRLKQKLVVNKDCQKVAISGLGGIGKTQVTLQFAYSVKEDHPKISIFGIQAMSMETFEQRCMEIARALGIHQIQESEEDVKMLVRRRLCAKSAGKWLLIVDNADDLDLPRGVEQTEGLLAYSRRDMEA</sequence>
<evidence type="ECO:0000313" key="2">
    <source>
        <dbReference type="EMBL" id="CRG88509.1"/>
    </source>
</evidence>
<dbReference type="Proteomes" id="UP000054383">
    <property type="component" value="Unassembled WGS sequence"/>
</dbReference>
<dbReference type="InterPro" id="IPR053137">
    <property type="entry name" value="NLR-like"/>
</dbReference>
<protein>
    <recommendedName>
        <fullName evidence="1">ORC1/DEAH AAA+ ATPase domain-containing protein</fullName>
    </recommendedName>
</protein>
<accession>A0A0U1LYV2</accession>
<evidence type="ECO:0000259" key="1">
    <source>
        <dbReference type="Pfam" id="PF13401"/>
    </source>
</evidence>
<feature type="domain" description="ORC1/DEAH AAA+ ATPase" evidence="1">
    <location>
        <begin position="92"/>
        <end position="190"/>
    </location>
</feature>
<reference evidence="2 3" key="1">
    <citation type="submission" date="2015-04" db="EMBL/GenBank/DDBJ databases">
        <authorList>
            <person name="Syromyatnikov M.Y."/>
            <person name="Popov V.N."/>
        </authorList>
    </citation>
    <scope>NUCLEOTIDE SEQUENCE [LARGE SCALE GENOMIC DNA]</scope>
    <source>
        <strain evidence="2">WF-38-12</strain>
    </source>
</reference>
<dbReference type="EMBL" id="CVMT01000004">
    <property type="protein sequence ID" value="CRG88509.1"/>
    <property type="molecule type" value="Genomic_DNA"/>
</dbReference>